<sequence>MAFRRTAKALAVTALAGALTLGVAGVAAAANATNLTGMGCPDSYVNNYGDGQFKQYLSYTYIAGNGYKYGHYDVYFTNWSGNAYQGSADYRCY</sequence>
<evidence type="ECO:0000313" key="3">
    <source>
        <dbReference type="Proteomes" id="UP000007076"/>
    </source>
</evidence>
<dbReference type="EMBL" id="AP010968">
    <property type="protein sequence ID" value="BAJ26606.1"/>
    <property type="molecule type" value="Genomic_DNA"/>
</dbReference>
<feature type="chain" id="PRO_5003186716" description="Bacteriocin" evidence="1">
    <location>
        <begin position="30"/>
        <end position="93"/>
    </location>
</feature>
<keyword evidence="3" id="KW-1185">Reference proteome</keyword>
<dbReference type="PATRIC" id="fig|452652.3.peg.753"/>
<dbReference type="STRING" id="452652.KSE_07660"/>
<evidence type="ECO:0000256" key="1">
    <source>
        <dbReference type="SAM" id="SignalP"/>
    </source>
</evidence>
<dbReference type="KEGG" id="ksk:KSE_07660"/>
<accession>E4N5X5</accession>
<organism evidence="2 3">
    <name type="scientific">Kitasatospora setae (strain ATCC 33774 / DSM 43861 / JCM 3304 / KCC A-0304 / NBRC 14216 / KM-6054)</name>
    <name type="common">Streptomyces setae</name>
    <dbReference type="NCBI Taxonomy" id="452652"/>
    <lineage>
        <taxon>Bacteria</taxon>
        <taxon>Bacillati</taxon>
        <taxon>Actinomycetota</taxon>
        <taxon>Actinomycetes</taxon>
        <taxon>Kitasatosporales</taxon>
        <taxon>Streptomycetaceae</taxon>
        <taxon>Kitasatospora</taxon>
    </lineage>
</organism>
<reference evidence="2 3" key="1">
    <citation type="journal article" date="2010" name="DNA Res.">
        <title>Genome sequence of Kitasatospora setae NBRC 14216T: an evolutionary snapshot of the family Streptomycetaceae.</title>
        <authorList>
            <person name="Ichikawa N."/>
            <person name="Oguchi A."/>
            <person name="Ikeda H."/>
            <person name="Ishikawa J."/>
            <person name="Kitani S."/>
            <person name="Watanabe Y."/>
            <person name="Nakamura S."/>
            <person name="Katano Y."/>
            <person name="Kishi E."/>
            <person name="Sasagawa M."/>
            <person name="Ankai A."/>
            <person name="Fukui S."/>
            <person name="Hashimoto Y."/>
            <person name="Kamata S."/>
            <person name="Otoguro M."/>
            <person name="Tanikawa S."/>
            <person name="Nihira T."/>
            <person name="Horinouchi S."/>
            <person name="Ohnishi Y."/>
            <person name="Hayakawa M."/>
            <person name="Kuzuyama T."/>
            <person name="Arisawa A."/>
            <person name="Nomoto F."/>
            <person name="Miura H."/>
            <person name="Takahashi Y."/>
            <person name="Fujita N."/>
        </authorList>
    </citation>
    <scope>NUCLEOTIDE SEQUENCE [LARGE SCALE GENOMIC DNA]</scope>
    <source>
        <strain evidence="3">ATCC 33774 / DSM 43861 / JCM 3304 / KCC A-0304 / NBRC 14216 / KM-6054</strain>
    </source>
</reference>
<keyword evidence="1" id="KW-0732">Signal</keyword>
<evidence type="ECO:0000313" key="2">
    <source>
        <dbReference type="EMBL" id="BAJ26606.1"/>
    </source>
</evidence>
<dbReference type="eggNOG" id="ENOG50320UI">
    <property type="taxonomic scope" value="Bacteria"/>
</dbReference>
<evidence type="ECO:0008006" key="4">
    <source>
        <dbReference type="Google" id="ProtNLM"/>
    </source>
</evidence>
<dbReference type="Proteomes" id="UP000007076">
    <property type="component" value="Chromosome"/>
</dbReference>
<dbReference type="RefSeq" id="WP_014133925.1">
    <property type="nucleotide sequence ID" value="NC_016109.1"/>
</dbReference>
<feature type="signal peptide" evidence="1">
    <location>
        <begin position="1"/>
        <end position="29"/>
    </location>
</feature>
<name>E4N5X5_KITSK</name>
<dbReference type="AlphaFoldDB" id="E4N5X5"/>
<protein>
    <recommendedName>
        <fullName evidence="4">Bacteriocin</fullName>
    </recommendedName>
</protein>
<gene>
    <name evidence="2" type="ordered locus">KSE_07660</name>
</gene>
<proteinExistence type="predicted"/>
<dbReference type="HOGENOM" id="CLU_2395812_0_0_11"/>